<dbReference type="OrthoDB" id="185373at2759"/>
<gene>
    <name evidence="4" type="ORF">NE237_030681</name>
</gene>
<evidence type="ECO:0000256" key="2">
    <source>
        <dbReference type="PROSITE-ProRule" id="PRU00708"/>
    </source>
</evidence>
<dbReference type="Pfam" id="PF13812">
    <property type="entry name" value="PPR_3"/>
    <property type="match status" value="1"/>
</dbReference>
<keyword evidence="1" id="KW-0677">Repeat</keyword>
<keyword evidence="5" id="KW-1185">Reference proteome</keyword>
<dbReference type="PANTHER" id="PTHR47926:SF436">
    <property type="entry name" value="PENTATRICOPEPTIDE REPEAT-CONTAINING PROTEIN ELI1, CHLOROPLASTIC-LIKE ISOFORM X2"/>
    <property type="match status" value="1"/>
</dbReference>
<feature type="repeat" description="PPR" evidence="2">
    <location>
        <begin position="27"/>
        <end position="61"/>
    </location>
</feature>
<evidence type="ECO:0008006" key="6">
    <source>
        <dbReference type="Google" id="ProtNLM"/>
    </source>
</evidence>
<sequence length="156" mass="16962">MALVDMYSKCGCVEPALLVFEGILDKDVKAWNAIISGVAMNRNAKKSFELFERMNAYGAQATVVTFVAILTAFTYAGFVDEGLLLFEQMGVVYGVEPQLEHYACIVDLLGQAERLEEAETFTEEKIGGFEGGDANVWGALLGACKIYANVEVGNKV</sequence>
<evidence type="ECO:0000256" key="3">
    <source>
        <dbReference type="SAM" id="Phobius"/>
    </source>
</evidence>
<feature type="transmembrane region" description="Helical" evidence="3">
    <location>
        <begin position="57"/>
        <end position="79"/>
    </location>
</feature>
<dbReference type="Pfam" id="PF01535">
    <property type="entry name" value="PPR"/>
    <property type="match status" value="1"/>
</dbReference>
<dbReference type="GO" id="GO:0009451">
    <property type="term" value="P:RNA modification"/>
    <property type="evidence" value="ECO:0007669"/>
    <property type="project" value="InterPro"/>
</dbReference>
<dbReference type="EMBL" id="JAMYWD010000012">
    <property type="protein sequence ID" value="KAJ4953849.1"/>
    <property type="molecule type" value="Genomic_DNA"/>
</dbReference>
<evidence type="ECO:0000313" key="4">
    <source>
        <dbReference type="EMBL" id="KAJ4953849.1"/>
    </source>
</evidence>
<evidence type="ECO:0000256" key="1">
    <source>
        <dbReference type="ARBA" id="ARBA00022737"/>
    </source>
</evidence>
<dbReference type="PROSITE" id="PS51375">
    <property type="entry name" value="PPR"/>
    <property type="match status" value="1"/>
</dbReference>
<keyword evidence="3" id="KW-0472">Membrane</keyword>
<evidence type="ECO:0000313" key="5">
    <source>
        <dbReference type="Proteomes" id="UP001141806"/>
    </source>
</evidence>
<dbReference type="InterPro" id="IPR011990">
    <property type="entry name" value="TPR-like_helical_dom_sf"/>
</dbReference>
<organism evidence="4 5">
    <name type="scientific">Protea cynaroides</name>
    <dbReference type="NCBI Taxonomy" id="273540"/>
    <lineage>
        <taxon>Eukaryota</taxon>
        <taxon>Viridiplantae</taxon>
        <taxon>Streptophyta</taxon>
        <taxon>Embryophyta</taxon>
        <taxon>Tracheophyta</taxon>
        <taxon>Spermatophyta</taxon>
        <taxon>Magnoliopsida</taxon>
        <taxon>Proteales</taxon>
        <taxon>Proteaceae</taxon>
        <taxon>Protea</taxon>
    </lineage>
</organism>
<dbReference type="Proteomes" id="UP001141806">
    <property type="component" value="Unassembled WGS sequence"/>
</dbReference>
<dbReference type="Gene3D" id="1.25.40.10">
    <property type="entry name" value="Tetratricopeptide repeat domain"/>
    <property type="match status" value="1"/>
</dbReference>
<name>A0A9Q0GUL2_9MAGN</name>
<comment type="caution">
    <text evidence="4">The sequence shown here is derived from an EMBL/GenBank/DDBJ whole genome shotgun (WGS) entry which is preliminary data.</text>
</comment>
<proteinExistence type="predicted"/>
<dbReference type="GO" id="GO:0003723">
    <property type="term" value="F:RNA binding"/>
    <property type="evidence" value="ECO:0007669"/>
    <property type="project" value="InterPro"/>
</dbReference>
<reference evidence="4" key="1">
    <citation type="journal article" date="2023" name="Plant J.">
        <title>The genome of the king protea, Protea cynaroides.</title>
        <authorList>
            <person name="Chang J."/>
            <person name="Duong T.A."/>
            <person name="Schoeman C."/>
            <person name="Ma X."/>
            <person name="Roodt D."/>
            <person name="Barker N."/>
            <person name="Li Z."/>
            <person name="Van de Peer Y."/>
            <person name="Mizrachi E."/>
        </authorList>
    </citation>
    <scope>NUCLEOTIDE SEQUENCE</scope>
    <source>
        <tissue evidence="4">Young leaves</tissue>
    </source>
</reference>
<keyword evidence="3" id="KW-1133">Transmembrane helix</keyword>
<accession>A0A9Q0GUL2</accession>
<dbReference type="InterPro" id="IPR002885">
    <property type="entry name" value="PPR_rpt"/>
</dbReference>
<protein>
    <recommendedName>
        <fullName evidence="6">Pentatricopeptide repeat-containing protein</fullName>
    </recommendedName>
</protein>
<dbReference type="AlphaFoldDB" id="A0A9Q0GUL2"/>
<keyword evidence="3" id="KW-0812">Transmembrane</keyword>
<dbReference type="InterPro" id="IPR046960">
    <property type="entry name" value="PPR_At4g14850-like_plant"/>
</dbReference>
<dbReference type="PANTHER" id="PTHR47926">
    <property type="entry name" value="PENTATRICOPEPTIDE REPEAT-CONTAINING PROTEIN"/>
    <property type="match status" value="1"/>
</dbReference>